<comment type="caution">
    <text evidence="1">The sequence shown here is derived from an EMBL/GenBank/DDBJ whole genome shotgun (WGS) entry which is preliminary data.</text>
</comment>
<organism evidence="1 2">
    <name type="scientific">Portunus trituberculatus</name>
    <name type="common">Swimming crab</name>
    <name type="synonym">Neptunus trituberculatus</name>
    <dbReference type="NCBI Taxonomy" id="210409"/>
    <lineage>
        <taxon>Eukaryota</taxon>
        <taxon>Metazoa</taxon>
        <taxon>Ecdysozoa</taxon>
        <taxon>Arthropoda</taxon>
        <taxon>Crustacea</taxon>
        <taxon>Multicrustacea</taxon>
        <taxon>Malacostraca</taxon>
        <taxon>Eumalacostraca</taxon>
        <taxon>Eucarida</taxon>
        <taxon>Decapoda</taxon>
        <taxon>Pleocyemata</taxon>
        <taxon>Brachyura</taxon>
        <taxon>Eubrachyura</taxon>
        <taxon>Portunoidea</taxon>
        <taxon>Portunidae</taxon>
        <taxon>Portuninae</taxon>
        <taxon>Portunus</taxon>
    </lineage>
</organism>
<keyword evidence="2" id="KW-1185">Reference proteome</keyword>
<gene>
    <name evidence="1" type="ORF">E2C01_071190</name>
</gene>
<evidence type="ECO:0000313" key="2">
    <source>
        <dbReference type="Proteomes" id="UP000324222"/>
    </source>
</evidence>
<dbReference type="EMBL" id="VSRR010044146">
    <property type="protein sequence ID" value="MPC76761.1"/>
    <property type="molecule type" value="Genomic_DNA"/>
</dbReference>
<protein>
    <submittedName>
        <fullName evidence="1">Uncharacterized protein</fullName>
    </submittedName>
</protein>
<accession>A0A5B7HUR0</accession>
<dbReference type="Proteomes" id="UP000324222">
    <property type="component" value="Unassembled WGS sequence"/>
</dbReference>
<proteinExistence type="predicted"/>
<sequence length="61" mass="7228">MAKYQSDSWWDSNLREDVCPIPRSPPHPLRHRLPYLLSYIYLLPHKDLSHAEKFVKGIGVR</sequence>
<evidence type="ECO:0000313" key="1">
    <source>
        <dbReference type="EMBL" id="MPC76761.1"/>
    </source>
</evidence>
<dbReference type="AlphaFoldDB" id="A0A5B7HUR0"/>
<reference evidence="1 2" key="1">
    <citation type="submission" date="2019-05" db="EMBL/GenBank/DDBJ databases">
        <title>Another draft genome of Portunus trituberculatus and its Hox gene families provides insights of decapod evolution.</title>
        <authorList>
            <person name="Jeong J.-H."/>
            <person name="Song I."/>
            <person name="Kim S."/>
            <person name="Choi T."/>
            <person name="Kim D."/>
            <person name="Ryu S."/>
            <person name="Kim W."/>
        </authorList>
    </citation>
    <scope>NUCLEOTIDE SEQUENCE [LARGE SCALE GENOMIC DNA]</scope>
    <source>
        <tissue evidence="1">Muscle</tissue>
    </source>
</reference>
<name>A0A5B7HUR0_PORTR</name>